<dbReference type="Proteomes" id="UP000182658">
    <property type="component" value="Unassembled WGS sequence"/>
</dbReference>
<keyword evidence="1" id="KW-0472">Membrane</keyword>
<protein>
    <recommendedName>
        <fullName evidence="2">Pyridoxamine 5'-phosphate oxidase N-terminal domain-containing protein</fullName>
    </recommendedName>
</protein>
<evidence type="ECO:0000313" key="4">
    <source>
        <dbReference type="Proteomes" id="UP000182658"/>
    </source>
</evidence>
<evidence type="ECO:0000256" key="1">
    <source>
        <dbReference type="SAM" id="Phobius"/>
    </source>
</evidence>
<gene>
    <name evidence="3" type="ORF">CONLIGDRAFT_212221</name>
</gene>
<dbReference type="AlphaFoldDB" id="A0A1J7K1W4"/>
<feature type="domain" description="Pyridoxamine 5'-phosphate oxidase N-terminal" evidence="2">
    <location>
        <begin position="14"/>
        <end position="133"/>
    </location>
</feature>
<dbReference type="STRING" id="1408157.A0A1J7K1W4"/>
<dbReference type="Gene3D" id="2.30.110.10">
    <property type="entry name" value="Electron Transport, Fmn-binding Protein, Chain A"/>
    <property type="match status" value="1"/>
</dbReference>
<keyword evidence="4" id="KW-1185">Reference proteome</keyword>
<evidence type="ECO:0000313" key="3">
    <source>
        <dbReference type="EMBL" id="OIW34130.1"/>
    </source>
</evidence>
<reference evidence="3 4" key="1">
    <citation type="submission" date="2016-10" db="EMBL/GenBank/DDBJ databases">
        <title>Draft genome sequence of Coniochaeta ligniaria NRRL30616, a lignocellulolytic fungus for bioabatement of inhibitors in plant biomass hydrolysates.</title>
        <authorList>
            <consortium name="DOE Joint Genome Institute"/>
            <person name="Jimenez D.J."/>
            <person name="Hector R.E."/>
            <person name="Riley R."/>
            <person name="Sun H."/>
            <person name="Grigoriev I.V."/>
            <person name="Van Elsas J.D."/>
            <person name="Nichols N.N."/>
        </authorList>
    </citation>
    <scope>NUCLEOTIDE SEQUENCE [LARGE SCALE GENOMIC DNA]</scope>
    <source>
        <strain evidence="3 4">NRRL 30616</strain>
    </source>
</reference>
<dbReference type="OrthoDB" id="539398at2759"/>
<dbReference type="PANTHER" id="PTHR39336:SF3">
    <property type="entry name" value="PYRIDOXAMINE PHOSPHATE OXIDASE"/>
    <property type="match status" value="1"/>
</dbReference>
<dbReference type="EMBL" id="KV875094">
    <property type="protein sequence ID" value="OIW34130.1"/>
    <property type="molecule type" value="Genomic_DNA"/>
</dbReference>
<name>A0A1J7K1W4_9PEZI</name>
<organism evidence="3 4">
    <name type="scientific">Coniochaeta ligniaria NRRL 30616</name>
    <dbReference type="NCBI Taxonomy" id="1408157"/>
    <lineage>
        <taxon>Eukaryota</taxon>
        <taxon>Fungi</taxon>
        <taxon>Dikarya</taxon>
        <taxon>Ascomycota</taxon>
        <taxon>Pezizomycotina</taxon>
        <taxon>Sordariomycetes</taxon>
        <taxon>Sordariomycetidae</taxon>
        <taxon>Coniochaetales</taxon>
        <taxon>Coniochaetaceae</taxon>
        <taxon>Coniochaeta</taxon>
    </lineage>
</organism>
<dbReference type="InterPro" id="IPR012349">
    <property type="entry name" value="Split_barrel_FMN-bd"/>
</dbReference>
<dbReference type="InParanoid" id="A0A1J7K1W4"/>
<evidence type="ECO:0000259" key="2">
    <source>
        <dbReference type="Pfam" id="PF01243"/>
    </source>
</evidence>
<sequence>MGAFYETIPESLIKWILEQKMFWVATAPLSGSGHVNVSPKGGEYFGLIDSRTFWYMELTGSGSETLAHLYEPGNGRITVMFNAFDGPPRIVRIFGKGRPLENGSKEFQAFVAEHNVKTIPGARSIIVVDVHQTGSSCGFSVPYYDFKAHRQILNDHFRKREENFKAGNEKDSILRYWAQKNAYSMDGLPSMKKGLEIGKTKKVEPIKKMVGPFAPRATHGGGHQVAFGTVVIIALLSLVLGAILGLYGEVLATLAAPLFGTVHGRSVSSHTIPGVASFVKK</sequence>
<accession>A0A1J7K1W4</accession>
<keyword evidence="1" id="KW-0812">Transmembrane</keyword>
<dbReference type="InterPro" id="IPR011576">
    <property type="entry name" value="Pyridox_Oxase_N"/>
</dbReference>
<dbReference type="Pfam" id="PF01243">
    <property type="entry name" value="PNPOx_N"/>
    <property type="match status" value="1"/>
</dbReference>
<keyword evidence="1" id="KW-1133">Transmembrane helix</keyword>
<dbReference type="SUPFAM" id="SSF50475">
    <property type="entry name" value="FMN-binding split barrel"/>
    <property type="match status" value="1"/>
</dbReference>
<feature type="transmembrane region" description="Helical" evidence="1">
    <location>
        <begin position="225"/>
        <end position="247"/>
    </location>
</feature>
<proteinExistence type="predicted"/>
<dbReference type="PANTHER" id="PTHR39336">
    <property type="entry name" value="PYRIDOXAMINE PHOSPHATE OXIDASE FAMILY PROTEIN (AFU_ORTHOLOGUE AFUA_6G11440)"/>
    <property type="match status" value="1"/>
</dbReference>